<dbReference type="Proteomes" id="UP001163223">
    <property type="component" value="Chromosome"/>
</dbReference>
<protein>
    <submittedName>
        <fullName evidence="1">HAMP domain-containing sensor histidine kinase</fullName>
    </submittedName>
</protein>
<evidence type="ECO:0000313" key="2">
    <source>
        <dbReference type="Proteomes" id="UP001163223"/>
    </source>
</evidence>
<gene>
    <name evidence="1" type="ORF">OXU80_17510</name>
</gene>
<proteinExistence type="predicted"/>
<sequence length="476" mass="51559">MRLSVRIPLIVAALMMLVGAVLSERVMDRLTQTQDRHLRQLGETYIDGLSFPLIPALIRDDVWEVFDIIDRSRSLHVGLTPIATVVTDAAGNVVAASDPDAHPTRSRLDPDFRDSFPADEWAGPSHAESRAFLRRELRSQDRTVGTVYAVLDTTHSVRERQTVLLTLVATNGVITLLLAGGGYLAVRYMVSPVRILTHHLTLSALEGIDPVPDGVVRRSRGEARRLFRSFNRLVDEVREKRDLASRLAAEERMATVGRLASGLAHEINNPLGGLLTAVDTLKRHGADPAVRERSVDLVERGLLGIRDVVRTTVLTYKVDESHRPLTGCDVSDLAVLLAPELDRRSLRLVCDNELPGPVGVPASPVRQALLNLLLNACAASPAGSTVAVNVRREDGMVVARVDDSGPGMPDEAVDYLTRGDGKAMPPPSGRGLGLWVVRRLAKDFSASITVSSSPLGGSRVELAIPVAEEVKHADAA</sequence>
<reference evidence="1" key="1">
    <citation type="submission" date="2022-11" db="EMBL/GenBank/DDBJ databases">
        <title>beta-Carotene-producing bacterium, Jeongeuplla avenae sp. nov., alleviates the salt stress of Arabidopsis seedlings.</title>
        <authorList>
            <person name="Jiang L."/>
            <person name="Lee J."/>
        </authorList>
    </citation>
    <scope>NUCLEOTIDE SEQUENCE</scope>
    <source>
        <strain evidence="1">DY_R2A_6</strain>
    </source>
</reference>
<accession>A0ACD4NIN6</accession>
<name>A0ACD4NIN6_9HYPH</name>
<keyword evidence="2" id="KW-1185">Reference proteome</keyword>
<dbReference type="EMBL" id="CP113520">
    <property type="protein sequence ID" value="WAJ26657.1"/>
    <property type="molecule type" value="Genomic_DNA"/>
</dbReference>
<keyword evidence="1" id="KW-0808">Transferase</keyword>
<evidence type="ECO:0000313" key="1">
    <source>
        <dbReference type="EMBL" id="WAJ26657.1"/>
    </source>
</evidence>
<organism evidence="1 2">
    <name type="scientific">Antarcticirhabdus aurantiaca</name>
    <dbReference type="NCBI Taxonomy" id="2606717"/>
    <lineage>
        <taxon>Bacteria</taxon>
        <taxon>Pseudomonadati</taxon>
        <taxon>Pseudomonadota</taxon>
        <taxon>Alphaproteobacteria</taxon>
        <taxon>Hyphomicrobiales</taxon>
        <taxon>Aurantimonadaceae</taxon>
        <taxon>Antarcticirhabdus</taxon>
    </lineage>
</organism>
<keyword evidence="1" id="KW-0418">Kinase</keyword>